<keyword evidence="4" id="KW-0408">Iron</keyword>
<dbReference type="GO" id="GO:0051539">
    <property type="term" value="F:4 iron, 4 sulfur cluster binding"/>
    <property type="evidence" value="ECO:0007669"/>
    <property type="project" value="UniProtKB-KW"/>
</dbReference>
<feature type="region of interest" description="Disordered" evidence="6">
    <location>
        <begin position="393"/>
        <end position="448"/>
    </location>
</feature>
<feature type="domain" description="4Fe-4S ferredoxin-type" evidence="8">
    <location>
        <begin position="273"/>
        <end position="294"/>
    </location>
</feature>
<feature type="compositionally biased region" description="Low complexity" evidence="6">
    <location>
        <begin position="426"/>
        <end position="435"/>
    </location>
</feature>
<dbReference type="Gene3D" id="1.10.1060.10">
    <property type="entry name" value="Alpha-helical ferredoxin"/>
    <property type="match status" value="1"/>
</dbReference>
<dbReference type="PANTHER" id="PTHR43255:SF1">
    <property type="entry name" value="IRON-SULFUR-BINDING OXIDOREDUCTASE FADF-RELATED"/>
    <property type="match status" value="1"/>
</dbReference>
<dbReference type="GO" id="GO:0005886">
    <property type="term" value="C:plasma membrane"/>
    <property type="evidence" value="ECO:0007669"/>
    <property type="project" value="TreeGrafter"/>
</dbReference>
<dbReference type="PROSITE" id="PS00198">
    <property type="entry name" value="4FE4S_FER_1"/>
    <property type="match status" value="2"/>
</dbReference>
<evidence type="ECO:0000256" key="6">
    <source>
        <dbReference type="SAM" id="MobiDB-lite"/>
    </source>
</evidence>
<evidence type="ECO:0000256" key="7">
    <source>
        <dbReference type="SAM" id="Phobius"/>
    </source>
</evidence>
<evidence type="ECO:0000256" key="5">
    <source>
        <dbReference type="ARBA" id="ARBA00023014"/>
    </source>
</evidence>
<keyword evidence="7" id="KW-0472">Membrane</keyword>
<feature type="transmembrane region" description="Helical" evidence="7">
    <location>
        <begin position="110"/>
        <end position="128"/>
    </location>
</feature>
<keyword evidence="5" id="KW-0411">Iron-sulfur</keyword>
<dbReference type="Pfam" id="PF13237">
    <property type="entry name" value="Fer4_10"/>
    <property type="match status" value="1"/>
</dbReference>
<proteinExistence type="predicted"/>
<keyword evidence="2" id="KW-0479">Metal-binding</keyword>
<feature type="transmembrane region" description="Helical" evidence="7">
    <location>
        <begin position="66"/>
        <end position="90"/>
    </location>
</feature>
<dbReference type="InterPro" id="IPR009051">
    <property type="entry name" value="Helical_ferredxn"/>
</dbReference>
<dbReference type="InterPro" id="IPR017896">
    <property type="entry name" value="4Fe4S_Fe-S-bd"/>
</dbReference>
<reference evidence="9" key="2">
    <citation type="journal article" date="2011" name="Microb. Ecol.">
        <title>Taxonomic and Functional Metagenomic Profiling of the Microbial Community in the Anoxic Sediment of a Sub-saline Shallow Lake (Laguna de Carrizo, Central Spain).</title>
        <authorList>
            <person name="Ferrer M."/>
            <person name="Guazzaroni M.E."/>
            <person name="Richter M."/>
            <person name="Garcia-Salamanca A."/>
            <person name="Yarza P."/>
            <person name="Suarez-Suarez A."/>
            <person name="Solano J."/>
            <person name="Alcaide M."/>
            <person name="van Dillewijn P."/>
            <person name="Molina-Henares M.A."/>
            <person name="Lopez-Cortes N."/>
            <person name="Al-Ramahi Y."/>
            <person name="Guerrero C."/>
            <person name="Acosta A."/>
            <person name="de Eugenio L.I."/>
            <person name="Martinez V."/>
            <person name="Marques S."/>
            <person name="Rojo F."/>
            <person name="Santero E."/>
            <person name="Genilloud O."/>
            <person name="Perez-Perez J."/>
            <person name="Rossello-Mora R."/>
            <person name="Ramos J.L."/>
        </authorList>
    </citation>
    <scope>NUCLEOTIDE SEQUENCE</scope>
</reference>
<keyword evidence="7" id="KW-1133">Transmembrane helix</keyword>
<reference evidence="9" key="1">
    <citation type="submission" date="2010-07" db="EMBL/GenBank/DDBJ databases">
        <authorList>
            <consortium name="CONSOLIDER consortium CSD2007-00005"/>
            <person name="Guazzaroni M.-E."/>
            <person name="Richter M."/>
            <person name="Garcia-Salamanca A."/>
            <person name="Yarza P."/>
            <person name="Ferrer M."/>
        </authorList>
    </citation>
    <scope>NUCLEOTIDE SEQUENCE</scope>
</reference>
<organism evidence="9">
    <name type="scientific">sediment metagenome</name>
    <dbReference type="NCBI Taxonomy" id="749907"/>
    <lineage>
        <taxon>unclassified sequences</taxon>
        <taxon>metagenomes</taxon>
        <taxon>ecological metagenomes</taxon>
    </lineage>
</organism>
<keyword evidence="7" id="KW-0812">Transmembrane</keyword>
<dbReference type="InterPro" id="IPR036197">
    <property type="entry name" value="NarG-like_sf"/>
</dbReference>
<feature type="transmembrane region" description="Helical" evidence="7">
    <location>
        <begin position="140"/>
        <end position="157"/>
    </location>
</feature>
<dbReference type="Gene3D" id="1.20.950.20">
    <property type="entry name" value="Transmembrane di-heme cytochromes, Chain C"/>
    <property type="match status" value="1"/>
</dbReference>
<evidence type="ECO:0000256" key="4">
    <source>
        <dbReference type="ARBA" id="ARBA00023004"/>
    </source>
</evidence>
<dbReference type="AlphaFoldDB" id="D9PK88"/>
<evidence type="ECO:0000259" key="8">
    <source>
        <dbReference type="PROSITE" id="PS51379"/>
    </source>
</evidence>
<dbReference type="GO" id="GO:0046872">
    <property type="term" value="F:metal ion binding"/>
    <property type="evidence" value="ECO:0007669"/>
    <property type="project" value="UniProtKB-KW"/>
</dbReference>
<evidence type="ECO:0000313" key="9">
    <source>
        <dbReference type="EMBL" id="EFK96030.1"/>
    </source>
</evidence>
<dbReference type="SUPFAM" id="SSF103501">
    <property type="entry name" value="Respiratory nitrate reductase 1 gamma chain"/>
    <property type="match status" value="1"/>
</dbReference>
<dbReference type="InterPro" id="IPR017900">
    <property type="entry name" value="4Fe4S_Fe_S_CS"/>
</dbReference>
<feature type="transmembrane region" description="Helical" evidence="7">
    <location>
        <begin position="6"/>
        <end position="22"/>
    </location>
</feature>
<evidence type="ECO:0000256" key="1">
    <source>
        <dbReference type="ARBA" id="ARBA00022485"/>
    </source>
</evidence>
<accession>D9PK88</accession>
<feature type="compositionally biased region" description="Basic residues" evidence="6">
    <location>
        <begin position="416"/>
        <end position="425"/>
    </location>
</feature>
<dbReference type="SUPFAM" id="SSF46548">
    <property type="entry name" value="alpha-helical ferredoxin"/>
    <property type="match status" value="1"/>
</dbReference>
<protein>
    <submittedName>
        <fullName evidence="9">Membrane protein</fullName>
    </submittedName>
</protein>
<evidence type="ECO:0000256" key="3">
    <source>
        <dbReference type="ARBA" id="ARBA00023002"/>
    </source>
</evidence>
<sequence>MGPWAITLLMILGFGGFAVLAWRKIAIFRALQPEVRWDHVGTRIGRVLRMGFGQSRMVAGEWKPGIMHAAIFLGFCALLVRKLHLIVIGYDELAVIPGAAGAAYAAFKDFVEVAVLAAVAYAFWRRFVLKPRRLEPNREAILILSLILVIIVSDFLFDGLRFVIFASDPGIAHERAFAPVGAWVASLFEGATPSSLAFGLHASYWVQMITVFSFLVLLPLGEHFHIVTALPAVFLARETPLNRVPSVDLEAIMADDAGDDMKVGVKTVADLVWKDAFDAFTCTECGRCKDSCPTFLTGKPLALKWVNDALKHHLLEKREAILAGRQEELPALVPGVIKEETLWACTTCGYCERACPIGLEHLGRFYRLRQHQVMMEGAFPQELKAVFDAYESQSNPWGSPPTRAAPGRRTWASRCWRARSRRRRSTGSSTWARRSPSTTARRGPPARS</sequence>
<dbReference type="PANTHER" id="PTHR43255">
    <property type="entry name" value="IRON-SULFUR-BINDING OXIDOREDUCTASE FADF-RELATED-RELATED"/>
    <property type="match status" value="1"/>
</dbReference>
<feature type="domain" description="4Fe-4S ferredoxin-type" evidence="8">
    <location>
        <begin position="334"/>
        <end position="365"/>
    </location>
</feature>
<dbReference type="GO" id="GO:0016491">
    <property type="term" value="F:oxidoreductase activity"/>
    <property type="evidence" value="ECO:0007669"/>
    <property type="project" value="UniProtKB-KW"/>
</dbReference>
<dbReference type="InterPro" id="IPR051460">
    <property type="entry name" value="HdrC_iron-sulfur_subunit"/>
</dbReference>
<name>D9PK88_9ZZZZ</name>
<evidence type="ECO:0000256" key="2">
    <source>
        <dbReference type="ARBA" id="ARBA00022723"/>
    </source>
</evidence>
<keyword evidence="3" id="KW-0560">Oxidoreductase</keyword>
<comment type="caution">
    <text evidence="9">The sequence shown here is derived from an EMBL/GenBank/DDBJ whole genome shotgun (WGS) entry which is preliminary data.</text>
</comment>
<dbReference type="PROSITE" id="PS51379">
    <property type="entry name" value="4FE4S_FER_2"/>
    <property type="match status" value="2"/>
</dbReference>
<gene>
    <name evidence="9" type="ORF">LDC_1953</name>
</gene>
<dbReference type="EMBL" id="ADZX01000586">
    <property type="protein sequence ID" value="EFK96030.1"/>
    <property type="molecule type" value="Genomic_DNA"/>
</dbReference>
<keyword evidence="1" id="KW-0004">4Fe-4S</keyword>